<dbReference type="STRING" id="8022.A0A060Z4U8"/>
<gene>
    <name evidence="7" type="ORF">GSONMT00037030001</name>
</gene>
<feature type="domain" description="Lipocalin/cytosolic fatty-acid binding" evidence="6">
    <location>
        <begin position="28"/>
        <end position="94"/>
    </location>
</feature>
<feature type="non-terminal residue" evidence="7">
    <location>
        <position position="1"/>
    </location>
</feature>
<dbReference type="AlphaFoldDB" id="A0A060Z4U8"/>
<dbReference type="InterPro" id="IPR026222">
    <property type="entry name" value="ApoD_vertbrte"/>
</dbReference>
<dbReference type="GO" id="GO:0005576">
    <property type="term" value="C:extracellular region"/>
    <property type="evidence" value="ECO:0007669"/>
    <property type="project" value="UniProtKB-SubCell"/>
</dbReference>
<evidence type="ECO:0000256" key="3">
    <source>
        <dbReference type="ARBA" id="ARBA00022448"/>
    </source>
</evidence>
<keyword evidence="5" id="KW-0873">Pyrrolidone carboxylic acid</keyword>
<dbReference type="PRINTS" id="PR01219">
    <property type="entry name" value="APOLIPOPROTD"/>
</dbReference>
<dbReference type="PANTHER" id="PTHR10612:SF15">
    <property type="entry name" value="APOLIPOPROTEIN D"/>
    <property type="match status" value="1"/>
</dbReference>
<evidence type="ECO:0000313" key="8">
    <source>
        <dbReference type="Proteomes" id="UP000193380"/>
    </source>
</evidence>
<dbReference type="Gene3D" id="2.40.128.20">
    <property type="match status" value="1"/>
</dbReference>
<evidence type="ECO:0000256" key="4">
    <source>
        <dbReference type="ARBA" id="ARBA00022525"/>
    </source>
</evidence>
<proteinExistence type="predicted"/>
<dbReference type="Pfam" id="PF00061">
    <property type="entry name" value="Lipocalin"/>
    <property type="match status" value="1"/>
</dbReference>
<organism evidence="7 8">
    <name type="scientific">Oncorhynchus mykiss</name>
    <name type="common">Rainbow trout</name>
    <name type="synonym">Salmo gairdneri</name>
    <dbReference type="NCBI Taxonomy" id="8022"/>
    <lineage>
        <taxon>Eukaryota</taxon>
        <taxon>Metazoa</taxon>
        <taxon>Chordata</taxon>
        <taxon>Craniata</taxon>
        <taxon>Vertebrata</taxon>
        <taxon>Euteleostomi</taxon>
        <taxon>Actinopterygii</taxon>
        <taxon>Neopterygii</taxon>
        <taxon>Teleostei</taxon>
        <taxon>Protacanthopterygii</taxon>
        <taxon>Salmoniformes</taxon>
        <taxon>Salmonidae</taxon>
        <taxon>Salmoninae</taxon>
        <taxon>Oncorhynchus</taxon>
    </lineage>
</organism>
<protein>
    <recommendedName>
        <fullName evidence="2">Apolipoprotein D</fullName>
    </recommendedName>
</protein>
<name>A0A060Z4U8_ONCMY</name>
<sequence>SVLIFIPLDLFSLPHRPLHPLSVTPYSPYWVLSTDYVSGAVVYSCTDVLRIFHVDYAWILGRSRFLPAEEVEYARQLLAKENIDTFKMRVTDQTGCD</sequence>
<dbReference type="GO" id="GO:0008289">
    <property type="term" value="F:lipid binding"/>
    <property type="evidence" value="ECO:0007669"/>
    <property type="project" value="InterPro"/>
</dbReference>
<dbReference type="Proteomes" id="UP000193380">
    <property type="component" value="Unassembled WGS sequence"/>
</dbReference>
<comment type="subcellular location">
    <subcellularLocation>
        <location evidence="1">Secreted</location>
    </subcellularLocation>
</comment>
<dbReference type="InterPro" id="IPR002969">
    <property type="entry name" value="ApolipopD"/>
</dbReference>
<evidence type="ECO:0000256" key="1">
    <source>
        <dbReference type="ARBA" id="ARBA00004613"/>
    </source>
</evidence>
<dbReference type="InterPro" id="IPR012674">
    <property type="entry name" value="Calycin"/>
</dbReference>
<evidence type="ECO:0000259" key="6">
    <source>
        <dbReference type="Pfam" id="PF00061"/>
    </source>
</evidence>
<dbReference type="GO" id="GO:0006629">
    <property type="term" value="P:lipid metabolic process"/>
    <property type="evidence" value="ECO:0007669"/>
    <property type="project" value="TreeGrafter"/>
</dbReference>
<dbReference type="SUPFAM" id="SSF50814">
    <property type="entry name" value="Lipocalins"/>
    <property type="match status" value="1"/>
</dbReference>
<keyword evidence="3" id="KW-0813">Transport</keyword>
<dbReference type="GO" id="GO:0005737">
    <property type="term" value="C:cytoplasm"/>
    <property type="evidence" value="ECO:0007669"/>
    <property type="project" value="TreeGrafter"/>
</dbReference>
<keyword evidence="4" id="KW-0964">Secreted</keyword>
<dbReference type="PANTHER" id="PTHR10612">
    <property type="entry name" value="APOLIPOPROTEIN D"/>
    <property type="match status" value="1"/>
</dbReference>
<reference evidence="7" key="2">
    <citation type="submission" date="2014-03" db="EMBL/GenBank/DDBJ databases">
        <authorList>
            <person name="Genoscope - CEA"/>
        </authorList>
    </citation>
    <scope>NUCLEOTIDE SEQUENCE</scope>
</reference>
<dbReference type="GO" id="GO:0042246">
    <property type="term" value="P:tissue regeneration"/>
    <property type="evidence" value="ECO:0007669"/>
    <property type="project" value="InterPro"/>
</dbReference>
<dbReference type="PRINTS" id="PR02058">
    <property type="entry name" value="APODVERTBRTE"/>
</dbReference>
<reference evidence="7" key="1">
    <citation type="journal article" date="2014" name="Nat. Commun.">
        <title>The rainbow trout genome provides novel insights into evolution after whole-genome duplication in vertebrates.</title>
        <authorList>
            <person name="Berthelot C."/>
            <person name="Brunet F."/>
            <person name="Chalopin D."/>
            <person name="Juanchich A."/>
            <person name="Bernard M."/>
            <person name="Noel B."/>
            <person name="Bento P."/>
            <person name="Da Silva C."/>
            <person name="Labadie K."/>
            <person name="Alberti A."/>
            <person name="Aury J.M."/>
            <person name="Louis A."/>
            <person name="Dehais P."/>
            <person name="Bardou P."/>
            <person name="Montfort J."/>
            <person name="Klopp C."/>
            <person name="Cabau C."/>
            <person name="Gaspin C."/>
            <person name="Thorgaard G.H."/>
            <person name="Boussaha M."/>
            <person name="Quillet E."/>
            <person name="Guyomard R."/>
            <person name="Galiana D."/>
            <person name="Bobe J."/>
            <person name="Volff J.N."/>
            <person name="Genet C."/>
            <person name="Wincker P."/>
            <person name="Jaillon O."/>
            <person name="Roest Crollius H."/>
            <person name="Guiguen Y."/>
        </authorList>
    </citation>
    <scope>NUCLEOTIDE SEQUENCE [LARGE SCALE GENOMIC DNA]</scope>
</reference>
<accession>A0A060Z4U8</accession>
<dbReference type="GO" id="GO:0006869">
    <property type="term" value="P:lipid transport"/>
    <property type="evidence" value="ECO:0007669"/>
    <property type="project" value="InterPro"/>
</dbReference>
<dbReference type="GO" id="GO:0007420">
    <property type="term" value="P:brain development"/>
    <property type="evidence" value="ECO:0007669"/>
    <property type="project" value="InterPro"/>
</dbReference>
<dbReference type="EMBL" id="FR942716">
    <property type="protein sequence ID" value="CDQ99046.1"/>
    <property type="molecule type" value="Genomic_DNA"/>
</dbReference>
<evidence type="ECO:0000256" key="2">
    <source>
        <dbReference type="ARBA" id="ARBA00019890"/>
    </source>
</evidence>
<evidence type="ECO:0000256" key="5">
    <source>
        <dbReference type="ARBA" id="ARBA00023283"/>
    </source>
</evidence>
<dbReference type="InterPro" id="IPR000566">
    <property type="entry name" value="Lipocln_cytosolic_FA-bd_dom"/>
</dbReference>
<evidence type="ECO:0000313" key="7">
    <source>
        <dbReference type="EMBL" id="CDQ99046.1"/>
    </source>
</evidence>
<dbReference type="GO" id="GO:0000302">
    <property type="term" value="P:response to reactive oxygen species"/>
    <property type="evidence" value="ECO:0007669"/>
    <property type="project" value="TreeGrafter"/>
</dbReference>
<dbReference type="PaxDb" id="8022-A0A060Z4U8"/>